<comment type="caution">
    <text evidence="2">The sequence shown here is derived from an EMBL/GenBank/DDBJ whole genome shotgun (WGS) entry which is preliminary data.</text>
</comment>
<organism evidence="2 3">
    <name type="scientific">Geodia barretti</name>
    <name type="common">Barrett's horny sponge</name>
    <dbReference type="NCBI Taxonomy" id="519541"/>
    <lineage>
        <taxon>Eukaryota</taxon>
        <taxon>Metazoa</taxon>
        <taxon>Porifera</taxon>
        <taxon>Demospongiae</taxon>
        <taxon>Heteroscleromorpha</taxon>
        <taxon>Tetractinellida</taxon>
        <taxon>Astrophorina</taxon>
        <taxon>Geodiidae</taxon>
        <taxon>Geodia</taxon>
    </lineage>
</organism>
<dbReference type="EMBL" id="CASHTH010004108">
    <property type="protein sequence ID" value="CAI8053627.1"/>
    <property type="molecule type" value="Genomic_DNA"/>
</dbReference>
<name>A0AA35TTF7_GEOBA</name>
<keyword evidence="1" id="KW-0732">Signal</keyword>
<evidence type="ECO:0000313" key="3">
    <source>
        <dbReference type="Proteomes" id="UP001174909"/>
    </source>
</evidence>
<keyword evidence="3" id="KW-1185">Reference proteome</keyword>
<feature type="signal peptide" evidence="1">
    <location>
        <begin position="1"/>
        <end position="17"/>
    </location>
</feature>
<gene>
    <name evidence="2" type="ORF">GBAR_LOCUS29316</name>
</gene>
<feature type="chain" id="PRO_5041470472" evidence="1">
    <location>
        <begin position="18"/>
        <end position="373"/>
    </location>
</feature>
<protein>
    <submittedName>
        <fullName evidence="2">Uncharacterized protein</fullName>
    </submittedName>
</protein>
<evidence type="ECO:0000256" key="1">
    <source>
        <dbReference type="SAM" id="SignalP"/>
    </source>
</evidence>
<dbReference type="AlphaFoldDB" id="A0AA35TTF7"/>
<accession>A0AA35TTF7</accession>
<evidence type="ECO:0000313" key="2">
    <source>
        <dbReference type="EMBL" id="CAI8053627.1"/>
    </source>
</evidence>
<reference evidence="2" key="1">
    <citation type="submission" date="2023-03" db="EMBL/GenBank/DDBJ databases">
        <authorList>
            <person name="Steffen K."/>
            <person name="Cardenas P."/>
        </authorList>
    </citation>
    <scope>NUCLEOTIDE SEQUENCE</scope>
</reference>
<proteinExistence type="predicted"/>
<sequence>MKSSFALLLLAIHCTIGAPPSDSQAEGACPDGSTPVNCLVNPCQFASCPAVAGATCVADYCGGCNARWILNGLEVTHQCQGIVIAKPFQQGKVLYTLSLKGCSDGSQPVNCLVDPCQTATCPSVNGATCVANYCGGCNAQWFLNGHDVTEQCQGCSDGSVPVNCLVNPCDTATCPAINKATCAADYCGGCNARWLLNGDDVTNQCQGCQDGSWPVRCKVNPCQTSSCPAVADATCVADYCGGCNAHWVLNGQEVTDRCRGACPDGSSPVNCLVNPCQFASCPAVAGATCVADYCGGCNARWILNGLEVTNQCQGCPDGSLPVNCLIDPCQVNTCPSLPTASCVADYCGGCNARFFINDVEVTHACSLCGNKTQ</sequence>
<dbReference type="Proteomes" id="UP001174909">
    <property type="component" value="Unassembled WGS sequence"/>
</dbReference>